<dbReference type="Gene3D" id="2.60.40.420">
    <property type="entry name" value="Cupredoxins - blue copper proteins"/>
    <property type="match status" value="3"/>
</dbReference>
<feature type="chain" id="PRO_5042887443" evidence="8">
    <location>
        <begin position="28"/>
        <end position="641"/>
    </location>
</feature>
<feature type="signal peptide" evidence="8">
    <location>
        <begin position="1"/>
        <end position="27"/>
    </location>
</feature>
<dbReference type="InterPro" id="IPR008972">
    <property type="entry name" value="Cupredoxin"/>
</dbReference>
<dbReference type="CDD" id="cd13850">
    <property type="entry name" value="CuRO_1_Abr2_like"/>
    <property type="match status" value="1"/>
</dbReference>
<dbReference type="InterPro" id="IPR011706">
    <property type="entry name" value="Cu-oxidase_C"/>
</dbReference>
<keyword evidence="13" id="KW-1185">Reference proteome</keyword>
<evidence type="ECO:0000256" key="6">
    <source>
        <dbReference type="ARBA" id="ARBA00023180"/>
    </source>
</evidence>
<protein>
    <submittedName>
        <fullName evidence="12">Laccase TilA</fullName>
    </submittedName>
</protein>
<keyword evidence="3 8" id="KW-0732">Signal</keyword>
<dbReference type="Pfam" id="PF07732">
    <property type="entry name" value="Cu-oxidase_3"/>
    <property type="match status" value="1"/>
</dbReference>
<dbReference type="AlphaFoldDB" id="A0AAN6DQL7"/>
<proteinExistence type="inferred from homology"/>
<comment type="caution">
    <text evidence="12">The sequence shown here is derived from an EMBL/GenBank/DDBJ whole genome shotgun (WGS) entry which is preliminary data.</text>
</comment>
<dbReference type="EMBL" id="MU404358">
    <property type="protein sequence ID" value="KAI1610441.1"/>
    <property type="molecule type" value="Genomic_DNA"/>
</dbReference>
<dbReference type="SUPFAM" id="SSF49503">
    <property type="entry name" value="Cupredoxins"/>
    <property type="match status" value="3"/>
</dbReference>
<evidence type="ECO:0000259" key="11">
    <source>
        <dbReference type="Pfam" id="PF07732"/>
    </source>
</evidence>
<keyword evidence="5" id="KW-0186">Copper</keyword>
<evidence type="ECO:0000256" key="1">
    <source>
        <dbReference type="ARBA" id="ARBA00010609"/>
    </source>
</evidence>
<feature type="domain" description="Plastocyanin-like" evidence="11">
    <location>
        <begin position="49"/>
        <end position="164"/>
    </location>
</feature>
<feature type="domain" description="Plastocyanin-like" evidence="10">
    <location>
        <begin position="473"/>
        <end position="604"/>
    </location>
</feature>
<evidence type="ECO:0000313" key="12">
    <source>
        <dbReference type="EMBL" id="KAI1610441.1"/>
    </source>
</evidence>
<sequence>MCLLVTMGLSRFIHVLSFLSLAILTYASPLSIPTKRSNTSSTVQFEVTLTWEDYSPNGGTPRKMILTNGTFPGPPLKAQVGDCVEFLVHNQLPDETTIHFHGIVQQGTPWSDGVPGLSQRPIAPNSSFLYKWTADASGSYFYHAHYRSQIMDGLYGAIIISDNEASKPFSLISNDSSAIAAMEAAEKDQQTVFVADYYKYTSQELHEQEKAANIDFACADSILLNGMGAQWCLSRDEITAYTSPIVQGILSSASPPQLTNKGCLPPNLAAIQGNFTFDTAALPSNAYEECTASFGSMATFEVDQAKGYAAFTFINPGGFELLKFTIDGHKMWVYAVDGGYITPQLVDQVVINNGDRYSVLIPLDQTPAQYALRVANDGFNQIISGFGILNYTGSTGPANADPNALSAMNFAGTNLTDITIFDDDRAAPYPPSAPAPEADVTYAFNIKKMGQPYGAYQWTLGGLEAFNMSMEDSTPLLSENPASIDESDLIYKTTMGQWVDLIVQTDGPLAQPHPLHKHSNKAYVLGRGVGPWTWSSVSEAAIELPEGTFNLVNPPLRDGYTTTPIQGNSTWLALRYQVVNPGAFLFHCHIQTHMSGGMAVVLLDGVDAWPTMPVEYTSGNNGTLPSPPPALQKKVRMRARN</sequence>
<dbReference type="PROSITE" id="PS00080">
    <property type="entry name" value="MULTICOPPER_OXIDASE2"/>
    <property type="match status" value="1"/>
</dbReference>
<evidence type="ECO:0000256" key="7">
    <source>
        <dbReference type="SAM" id="MobiDB-lite"/>
    </source>
</evidence>
<dbReference type="Pfam" id="PF07731">
    <property type="entry name" value="Cu-oxidase_2"/>
    <property type="match status" value="1"/>
</dbReference>
<organism evidence="12 13">
    <name type="scientific">Exophiala viscosa</name>
    <dbReference type="NCBI Taxonomy" id="2486360"/>
    <lineage>
        <taxon>Eukaryota</taxon>
        <taxon>Fungi</taxon>
        <taxon>Dikarya</taxon>
        <taxon>Ascomycota</taxon>
        <taxon>Pezizomycotina</taxon>
        <taxon>Eurotiomycetes</taxon>
        <taxon>Chaetothyriomycetidae</taxon>
        <taxon>Chaetothyriales</taxon>
        <taxon>Herpotrichiellaceae</taxon>
        <taxon>Exophiala</taxon>
    </lineage>
</organism>
<comment type="similarity">
    <text evidence="1">Belongs to the multicopper oxidase family.</text>
</comment>
<evidence type="ECO:0000256" key="2">
    <source>
        <dbReference type="ARBA" id="ARBA00022723"/>
    </source>
</evidence>
<evidence type="ECO:0000259" key="10">
    <source>
        <dbReference type="Pfam" id="PF07731"/>
    </source>
</evidence>
<dbReference type="Pfam" id="PF00394">
    <property type="entry name" value="Cu-oxidase"/>
    <property type="match status" value="1"/>
</dbReference>
<dbReference type="PROSITE" id="PS00079">
    <property type="entry name" value="MULTICOPPER_OXIDASE1"/>
    <property type="match status" value="1"/>
</dbReference>
<accession>A0AAN6DQL7</accession>
<dbReference type="InterPro" id="IPR002355">
    <property type="entry name" value="Cu_oxidase_Cu_BS"/>
</dbReference>
<dbReference type="GO" id="GO:0016491">
    <property type="term" value="F:oxidoreductase activity"/>
    <property type="evidence" value="ECO:0007669"/>
    <property type="project" value="UniProtKB-KW"/>
</dbReference>
<gene>
    <name evidence="12" type="ORF">EDD36DRAFT_326274</name>
</gene>
<reference evidence="12" key="1">
    <citation type="journal article" date="2022" name="bioRxiv">
        <title>Deciphering the potential niche of two novel black yeast fungi from a biological soil crust based on their genomes, phenotypes, and melanin regulation.</title>
        <authorList>
            <consortium name="DOE Joint Genome Institute"/>
            <person name="Carr E.C."/>
            <person name="Barton Q."/>
            <person name="Grambo S."/>
            <person name="Sullivan M."/>
            <person name="Renfro C.M."/>
            <person name="Kuo A."/>
            <person name="Pangilinan J."/>
            <person name="Lipzen A."/>
            <person name="Keymanesh K."/>
            <person name="Savage E."/>
            <person name="Barry K."/>
            <person name="Grigoriev I.V."/>
            <person name="Riekhof W.R."/>
            <person name="Harris S.S."/>
        </authorList>
    </citation>
    <scope>NUCLEOTIDE SEQUENCE</scope>
    <source>
        <strain evidence="12">JF 03-4F</strain>
    </source>
</reference>
<dbReference type="CDD" id="cd13876">
    <property type="entry name" value="CuRO_2_Abr2_like"/>
    <property type="match status" value="1"/>
</dbReference>
<dbReference type="InterPro" id="IPR001117">
    <property type="entry name" value="Cu-oxidase_2nd"/>
</dbReference>
<dbReference type="FunFam" id="2.60.40.420:FF:000036">
    <property type="entry name" value="L-ascorbate oxidase"/>
    <property type="match status" value="1"/>
</dbReference>
<keyword evidence="6" id="KW-0325">Glycoprotein</keyword>
<dbReference type="PANTHER" id="PTHR11709">
    <property type="entry name" value="MULTI-COPPER OXIDASE"/>
    <property type="match status" value="1"/>
</dbReference>
<feature type="domain" description="Plastocyanin-like" evidence="9">
    <location>
        <begin position="190"/>
        <end position="393"/>
    </location>
</feature>
<name>A0AAN6DQL7_9EURO</name>
<evidence type="ECO:0000256" key="3">
    <source>
        <dbReference type="ARBA" id="ARBA00022729"/>
    </source>
</evidence>
<evidence type="ECO:0000313" key="13">
    <source>
        <dbReference type="Proteomes" id="UP001203852"/>
    </source>
</evidence>
<dbReference type="InterPro" id="IPR033138">
    <property type="entry name" value="Cu_oxidase_CS"/>
</dbReference>
<evidence type="ECO:0000256" key="8">
    <source>
        <dbReference type="SAM" id="SignalP"/>
    </source>
</evidence>
<dbReference type="GO" id="GO:0005507">
    <property type="term" value="F:copper ion binding"/>
    <property type="evidence" value="ECO:0007669"/>
    <property type="project" value="InterPro"/>
</dbReference>
<keyword evidence="2" id="KW-0479">Metal-binding</keyword>
<dbReference type="CDD" id="cd13898">
    <property type="entry name" value="CuRO_3_Abr2_like"/>
    <property type="match status" value="1"/>
</dbReference>
<evidence type="ECO:0000256" key="4">
    <source>
        <dbReference type="ARBA" id="ARBA00023002"/>
    </source>
</evidence>
<dbReference type="PANTHER" id="PTHR11709:SF488">
    <property type="entry name" value="LACCASE-RELATED"/>
    <property type="match status" value="1"/>
</dbReference>
<feature type="region of interest" description="Disordered" evidence="7">
    <location>
        <begin position="616"/>
        <end position="641"/>
    </location>
</feature>
<dbReference type="InterPro" id="IPR011707">
    <property type="entry name" value="Cu-oxidase-like_N"/>
</dbReference>
<evidence type="ECO:0000256" key="5">
    <source>
        <dbReference type="ARBA" id="ARBA00023008"/>
    </source>
</evidence>
<dbReference type="Proteomes" id="UP001203852">
    <property type="component" value="Unassembled WGS sequence"/>
</dbReference>
<evidence type="ECO:0000259" key="9">
    <source>
        <dbReference type="Pfam" id="PF00394"/>
    </source>
</evidence>
<keyword evidence="4" id="KW-0560">Oxidoreductase</keyword>
<dbReference type="InterPro" id="IPR045087">
    <property type="entry name" value="Cu-oxidase_fam"/>
</dbReference>